<dbReference type="OrthoDB" id="2875082at2"/>
<keyword evidence="1" id="KW-0812">Transmembrane</keyword>
<feature type="transmembrane region" description="Helical" evidence="1">
    <location>
        <begin position="22"/>
        <end position="47"/>
    </location>
</feature>
<evidence type="ECO:0000313" key="3">
    <source>
        <dbReference type="Proteomes" id="UP000051888"/>
    </source>
</evidence>
<evidence type="ECO:0000256" key="1">
    <source>
        <dbReference type="SAM" id="Phobius"/>
    </source>
</evidence>
<feature type="transmembrane region" description="Helical" evidence="1">
    <location>
        <begin position="84"/>
        <end position="105"/>
    </location>
</feature>
<gene>
    <name evidence="2" type="ORF">AN964_18235</name>
</gene>
<dbReference type="AlphaFoldDB" id="A0A0Q3X0B8"/>
<dbReference type="RefSeq" id="WP_055741057.1">
    <property type="nucleotide sequence ID" value="NZ_JAAIWL010000005.1"/>
</dbReference>
<comment type="caution">
    <text evidence="2">The sequence shown here is derived from an EMBL/GenBank/DDBJ whole genome shotgun (WGS) entry which is preliminary data.</text>
</comment>
<protein>
    <submittedName>
        <fullName evidence="2">Uncharacterized protein</fullName>
    </submittedName>
</protein>
<feature type="transmembrane region" description="Helical" evidence="1">
    <location>
        <begin position="59"/>
        <end position="78"/>
    </location>
</feature>
<keyword evidence="1" id="KW-1133">Transmembrane helix</keyword>
<dbReference type="PATRIC" id="fig|157838.3.peg.4045"/>
<organism evidence="2 3">
    <name type="scientific">Heyndrickxia shackletonii</name>
    <dbReference type="NCBI Taxonomy" id="157838"/>
    <lineage>
        <taxon>Bacteria</taxon>
        <taxon>Bacillati</taxon>
        <taxon>Bacillota</taxon>
        <taxon>Bacilli</taxon>
        <taxon>Bacillales</taxon>
        <taxon>Bacillaceae</taxon>
        <taxon>Heyndrickxia</taxon>
    </lineage>
</organism>
<reference evidence="2 3" key="1">
    <citation type="submission" date="2015-09" db="EMBL/GenBank/DDBJ databases">
        <title>Genome sequencing project for genomic taxonomy and phylogenomics of Bacillus-like bacteria.</title>
        <authorList>
            <person name="Liu B."/>
            <person name="Wang J."/>
            <person name="Zhu Y."/>
            <person name="Liu G."/>
            <person name="Chen Q."/>
            <person name="Chen Z."/>
            <person name="Lan J."/>
            <person name="Che J."/>
            <person name="Ge C."/>
            <person name="Shi H."/>
            <person name="Pan Z."/>
            <person name="Liu X."/>
        </authorList>
    </citation>
    <scope>NUCLEOTIDE SEQUENCE [LARGE SCALE GENOMIC DNA]</scope>
    <source>
        <strain evidence="2 3">LMG 18435</strain>
    </source>
</reference>
<dbReference type="Proteomes" id="UP000051888">
    <property type="component" value="Unassembled WGS sequence"/>
</dbReference>
<name>A0A0Q3X0B8_9BACI</name>
<evidence type="ECO:0000313" key="2">
    <source>
        <dbReference type="EMBL" id="KQL55258.1"/>
    </source>
</evidence>
<keyword evidence="1" id="KW-0472">Membrane</keyword>
<sequence>MKPKFIERLYKSNNVKTIGERIGTFFMIVCAIFFILTLIIYGISFFFKDDWIVHEIIQLISGICFTLVFCSAFITIIFMTRNWIWKLLGVLITIAFFYAATTLMVDVKMIYNDKVAYENKQFEKIVGIPKEVEYDNPESGPNRVYEIMFEDVTVEAIHLWIHQDYFEKNMKGKRLEVLYLPNSHYAMNIRVVD</sequence>
<proteinExistence type="predicted"/>
<dbReference type="EMBL" id="LJJC01000004">
    <property type="protein sequence ID" value="KQL55258.1"/>
    <property type="molecule type" value="Genomic_DNA"/>
</dbReference>
<keyword evidence="3" id="KW-1185">Reference proteome</keyword>
<accession>A0A0Q3X0B8</accession>